<dbReference type="AlphaFoldDB" id="A0A9N9GRQ2"/>
<comment type="caution">
    <text evidence="1">The sequence shown here is derived from an EMBL/GenBank/DDBJ whole genome shotgun (WGS) entry which is preliminary data.</text>
</comment>
<accession>A0A9N9GRQ2</accession>
<name>A0A9N9GRQ2_9GLOM</name>
<evidence type="ECO:0000313" key="1">
    <source>
        <dbReference type="EMBL" id="CAG8629817.1"/>
    </source>
</evidence>
<organism evidence="1 2">
    <name type="scientific">Diversispora eburnea</name>
    <dbReference type="NCBI Taxonomy" id="1213867"/>
    <lineage>
        <taxon>Eukaryota</taxon>
        <taxon>Fungi</taxon>
        <taxon>Fungi incertae sedis</taxon>
        <taxon>Mucoromycota</taxon>
        <taxon>Glomeromycotina</taxon>
        <taxon>Glomeromycetes</taxon>
        <taxon>Diversisporales</taxon>
        <taxon>Diversisporaceae</taxon>
        <taxon>Diversispora</taxon>
    </lineage>
</organism>
<proteinExistence type="predicted"/>
<reference evidence="1" key="1">
    <citation type="submission" date="2021-06" db="EMBL/GenBank/DDBJ databases">
        <authorList>
            <person name="Kallberg Y."/>
            <person name="Tangrot J."/>
            <person name="Rosling A."/>
        </authorList>
    </citation>
    <scope>NUCLEOTIDE SEQUENCE</scope>
    <source>
        <strain evidence="1">AZ414A</strain>
    </source>
</reference>
<sequence length="72" mass="8206">YSKDSLDVKVSSENICDSQDILNSKNETSKDILASYLKPEDKYKSEDILKNYLVPENKISEDVLASYLELES</sequence>
<keyword evidence="2" id="KW-1185">Reference proteome</keyword>
<feature type="non-terminal residue" evidence="1">
    <location>
        <position position="1"/>
    </location>
</feature>
<protein>
    <submittedName>
        <fullName evidence="1">6832_t:CDS:1</fullName>
    </submittedName>
</protein>
<dbReference type="Proteomes" id="UP000789706">
    <property type="component" value="Unassembled WGS sequence"/>
</dbReference>
<evidence type="ECO:0000313" key="2">
    <source>
        <dbReference type="Proteomes" id="UP000789706"/>
    </source>
</evidence>
<dbReference type="EMBL" id="CAJVPK010003667">
    <property type="protein sequence ID" value="CAG8629817.1"/>
    <property type="molecule type" value="Genomic_DNA"/>
</dbReference>
<gene>
    <name evidence="1" type="ORF">DEBURN_LOCUS10723</name>
</gene>